<feature type="region of interest" description="Disordered" evidence="4">
    <location>
        <begin position="1"/>
        <end position="81"/>
    </location>
</feature>
<feature type="compositionally biased region" description="Low complexity" evidence="4">
    <location>
        <begin position="46"/>
        <end position="81"/>
    </location>
</feature>
<dbReference type="AlphaFoldDB" id="A0A7W7R8E6"/>
<dbReference type="SUPFAM" id="SSF50978">
    <property type="entry name" value="WD40 repeat-like"/>
    <property type="match status" value="1"/>
</dbReference>
<dbReference type="Gene3D" id="2.130.10.10">
    <property type="entry name" value="YVTN repeat-like/Quinoprotein amine dehydrogenase"/>
    <property type="match status" value="4"/>
</dbReference>
<feature type="repeat" description="WD" evidence="3">
    <location>
        <begin position="319"/>
        <end position="362"/>
    </location>
</feature>
<sequence>MTDSQDRRGWARRVFGGRQRRPEQNMLAAGRPGALGRYEAPHEAGSESAGFESAGSESAGSESVGSESAGSESAGSESVGSESAGFADALAAVTTAIELADQARNRGDLAESERQLRTAVRSSIAPYRQLAELRLGGLLSESGEITSAVALWLRVAEGPDPQLRQAVTDQLGHVPFVDAEFMVNADPATMTRLLPEAWGSAGRLGAAVYQASAYRHRDAGPAVRRQLLALDAARYGSQALAARIAAAPVPDEPGTPWRVAWASGNQLGGFRWTATGHEAAASAVATAMLDGRPIAVTGGGDGTVRVWDLATGAPLGEPMTGHTGKVWTVATGELAGRPVAISGGTDKAVRVWDLTTRQLLHEPLTGHRSWVTGLATAEVRHRPAVISCSDDRTVRVWDLATGAPLGEPLSDRSGPGSPLGGRLRAVATVELGRRTIAVTGETGGVVRVWDLTKGRQLQPLADVDGEVEALTTAVRDGGPIVVVGDSSGTTTMWELASGAQLGEPLTSPVNSTQSVAMAQVGDRRLVVTAGLTGMVRLWDPGTGQQSAQSFAAPRGGVWAVATAVVDGQPVAIVGCDDGTVRRWDLPSAPAPGKPLPGHGDTVNSLTTAVLDGVSDGTSDGVSDGNNVVVSTSWDGTARLWDLATGTAVGKPFADHDDLVYGVATAVLDGRRVIVTGGRDQWVRVWDPGTGAQVGEPLEHDTGVAAVATAVLGGRPIAVTGSWRGTVEVWDLTTRQPLYEPLTGHEADVSALATAVVDGRPVAVTGSTDGTARIWDLATGTAIGGPLRGLGEPGPAHQEDEEDEEEAPDIAGVATVELDGRPVAVIGSTDGVLRVWDLATGTPLGEPLTVAEDWLTAVAAGMLDGRPVVVAGGEDGRVRTWDLATRAQLGPDLVLPLRVGALAVARDGRLAVGFDWEVAVFGPPAPADTV</sequence>
<dbReference type="PROSITE" id="PS50082">
    <property type="entry name" value="WD_REPEATS_2"/>
    <property type="match status" value="8"/>
</dbReference>
<reference evidence="5 6" key="1">
    <citation type="submission" date="2020-08" db="EMBL/GenBank/DDBJ databases">
        <title>Sequencing the genomes of 1000 actinobacteria strains.</title>
        <authorList>
            <person name="Klenk H.-P."/>
        </authorList>
    </citation>
    <scope>NUCLEOTIDE SEQUENCE [LARGE SCALE GENOMIC DNA]</scope>
    <source>
        <strain evidence="5 6">DSM 41654</strain>
    </source>
</reference>
<dbReference type="SMART" id="SM00320">
    <property type="entry name" value="WD40"/>
    <property type="match status" value="13"/>
</dbReference>
<dbReference type="EMBL" id="JACHJV010000001">
    <property type="protein sequence ID" value="MBB4927318.1"/>
    <property type="molecule type" value="Genomic_DNA"/>
</dbReference>
<dbReference type="PRINTS" id="PR00320">
    <property type="entry name" value="GPROTEINBRPT"/>
</dbReference>
<evidence type="ECO:0000256" key="3">
    <source>
        <dbReference type="PROSITE-ProRule" id="PRU00221"/>
    </source>
</evidence>
<dbReference type="InterPro" id="IPR036322">
    <property type="entry name" value="WD40_repeat_dom_sf"/>
</dbReference>
<feature type="repeat" description="WD" evidence="3">
    <location>
        <begin position="274"/>
        <end position="317"/>
    </location>
</feature>
<feature type="repeat" description="WD" evidence="3">
    <location>
        <begin position="625"/>
        <end position="650"/>
    </location>
</feature>
<accession>A0A7W7R8E6</accession>
<evidence type="ECO:0000313" key="5">
    <source>
        <dbReference type="EMBL" id="MBB4927318.1"/>
    </source>
</evidence>
<dbReference type="PANTHER" id="PTHR22847">
    <property type="entry name" value="WD40 REPEAT PROTEIN"/>
    <property type="match status" value="1"/>
</dbReference>
<dbReference type="InterPro" id="IPR019775">
    <property type="entry name" value="WD40_repeat_CS"/>
</dbReference>
<dbReference type="InterPro" id="IPR001680">
    <property type="entry name" value="WD40_rpt"/>
</dbReference>
<dbReference type="PROSITE" id="PS00678">
    <property type="entry name" value="WD_REPEATS_1"/>
    <property type="match status" value="4"/>
</dbReference>
<proteinExistence type="predicted"/>
<evidence type="ECO:0000256" key="4">
    <source>
        <dbReference type="SAM" id="MobiDB-lite"/>
    </source>
</evidence>
<evidence type="ECO:0000256" key="2">
    <source>
        <dbReference type="ARBA" id="ARBA00022737"/>
    </source>
</evidence>
<dbReference type="RefSeq" id="WP_184941475.1">
    <property type="nucleotide sequence ID" value="NZ_JACHJV010000001.1"/>
</dbReference>
<keyword evidence="2" id="KW-0677">Repeat</keyword>
<dbReference type="Pfam" id="PF00400">
    <property type="entry name" value="WD40"/>
    <property type="match status" value="6"/>
</dbReference>
<dbReference type="PANTHER" id="PTHR22847:SF637">
    <property type="entry name" value="WD REPEAT DOMAIN 5B"/>
    <property type="match status" value="1"/>
</dbReference>
<gene>
    <name evidence="5" type="ORF">FHR34_006311</name>
</gene>
<feature type="region of interest" description="Disordered" evidence="4">
    <location>
        <begin position="783"/>
        <end position="806"/>
    </location>
</feature>
<organism evidence="5 6">
    <name type="scientific">Kitasatospora kifunensis</name>
    <name type="common">Streptomyces kifunensis</name>
    <dbReference type="NCBI Taxonomy" id="58351"/>
    <lineage>
        <taxon>Bacteria</taxon>
        <taxon>Bacillati</taxon>
        <taxon>Actinomycetota</taxon>
        <taxon>Actinomycetes</taxon>
        <taxon>Kitasatosporales</taxon>
        <taxon>Streptomycetaceae</taxon>
        <taxon>Kitasatospora</taxon>
    </lineage>
</organism>
<dbReference type="Proteomes" id="UP000540506">
    <property type="component" value="Unassembled WGS sequence"/>
</dbReference>
<feature type="repeat" description="WD" evidence="3">
    <location>
        <begin position="741"/>
        <end position="784"/>
    </location>
</feature>
<evidence type="ECO:0000313" key="6">
    <source>
        <dbReference type="Proteomes" id="UP000540506"/>
    </source>
</evidence>
<dbReference type="InterPro" id="IPR011047">
    <property type="entry name" value="Quinoprotein_ADH-like_sf"/>
</dbReference>
<evidence type="ECO:0000256" key="1">
    <source>
        <dbReference type="ARBA" id="ARBA00022574"/>
    </source>
</evidence>
<protein>
    <submittedName>
        <fullName evidence="5">WD40 repeat protein</fullName>
    </submittedName>
</protein>
<feature type="repeat" description="WD" evidence="3">
    <location>
        <begin position="652"/>
        <end position="695"/>
    </location>
</feature>
<dbReference type="InterPro" id="IPR020472">
    <property type="entry name" value="WD40_PAC1"/>
</dbReference>
<keyword evidence="1 3" id="KW-0853">WD repeat</keyword>
<feature type="repeat" description="WD" evidence="3">
    <location>
        <begin position="364"/>
        <end position="407"/>
    </location>
</feature>
<dbReference type="CDD" id="cd00200">
    <property type="entry name" value="WD40"/>
    <property type="match status" value="2"/>
</dbReference>
<dbReference type="SUPFAM" id="SSF50998">
    <property type="entry name" value="Quinoprotein alcohol dehydrogenase-like"/>
    <property type="match status" value="1"/>
</dbReference>
<dbReference type="SUPFAM" id="SSF50960">
    <property type="entry name" value="TolB, C-terminal domain"/>
    <property type="match status" value="1"/>
</dbReference>
<keyword evidence="6" id="KW-1185">Reference proteome</keyword>
<dbReference type="InterPro" id="IPR015943">
    <property type="entry name" value="WD40/YVTN_repeat-like_dom_sf"/>
</dbReference>
<comment type="caution">
    <text evidence="5">The sequence shown here is derived from an EMBL/GenBank/DDBJ whole genome shotgun (WGS) entry which is preliminary data.</text>
</comment>
<feature type="repeat" description="WD" evidence="3">
    <location>
        <begin position="824"/>
        <end position="845"/>
    </location>
</feature>
<feature type="repeat" description="WD" evidence="3">
    <location>
        <begin position="868"/>
        <end position="890"/>
    </location>
</feature>
<name>A0A7W7R8E6_KITKI</name>
<dbReference type="PROSITE" id="PS50294">
    <property type="entry name" value="WD_REPEATS_REGION"/>
    <property type="match status" value="3"/>
</dbReference>